<feature type="transmembrane region" description="Helical" evidence="10">
    <location>
        <begin position="199"/>
        <end position="218"/>
    </location>
</feature>
<keyword evidence="11" id="KW-0732">Signal</keyword>
<feature type="chain" id="PRO_5032565553" description="dolichol kinase" evidence="11">
    <location>
        <begin position="19"/>
        <end position="444"/>
    </location>
</feature>
<dbReference type="OrthoDB" id="377083at2759"/>
<dbReference type="EC" id="2.7.1.108" evidence="3"/>
<comment type="caution">
    <text evidence="12">The sequence shown here is derived from an EMBL/GenBank/DDBJ whole genome shotgun (WGS) entry which is preliminary data.</text>
</comment>
<evidence type="ECO:0000256" key="9">
    <source>
        <dbReference type="ARBA" id="ARBA00023136"/>
    </source>
</evidence>
<evidence type="ECO:0000256" key="2">
    <source>
        <dbReference type="ARBA" id="ARBA00010794"/>
    </source>
</evidence>
<evidence type="ECO:0000256" key="3">
    <source>
        <dbReference type="ARBA" id="ARBA00012132"/>
    </source>
</evidence>
<dbReference type="GO" id="GO:0005789">
    <property type="term" value="C:endoplasmic reticulum membrane"/>
    <property type="evidence" value="ECO:0007669"/>
    <property type="project" value="UniProtKB-SubCell"/>
</dbReference>
<comment type="subcellular location">
    <subcellularLocation>
        <location evidence="1">Endoplasmic reticulum membrane</location>
        <topology evidence="1">Multi-pass membrane protein</topology>
    </subcellularLocation>
</comment>
<feature type="transmembrane region" description="Helical" evidence="10">
    <location>
        <begin position="322"/>
        <end position="342"/>
    </location>
</feature>
<keyword evidence="8 10" id="KW-1133">Transmembrane helix</keyword>
<dbReference type="InterPro" id="IPR032974">
    <property type="entry name" value="Polypren_kinase"/>
</dbReference>
<dbReference type="AlphaFoldDB" id="A0A830HND2"/>
<feature type="signal peptide" evidence="11">
    <location>
        <begin position="1"/>
        <end position="18"/>
    </location>
</feature>
<evidence type="ECO:0000256" key="7">
    <source>
        <dbReference type="ARBA" id="ARBA00022824"/>
    </source>
</evidence>
<protein>
    <recommendedName>
        <fullName evidence="3">dolichol kinase</fullName>
        <ecNumber evidence="3">2.7.1.108</ecNumber>
    </recommendedName>
</protein>
<proteinExistence type="inferred from homology"/>
<keyword evidence="9 10" id="KW-0472">Membrane</keyword>
<dbReference type="Proteomes" id="UP000660262">
    <property type="component" value="Unassembled WGS sequence"/>
</dbReference>
<keyword evidence="13" id="KW-1185">Reference proteome</keyword>
<keyword evidence="6" id="KW-0418">Kinase</keyword>
<evidence type="ECO:0000256" key="10">
    <source>
        <dbReference type="SAM" id="Phobius"/>
    </source>
</evidence>
<dbReference type="EMBL" id="BNJQ01000020">
    <property type="protein sequence ID" value="GHP08428.1"/>
    <property type="molecule type" value="Genomic_DNA"/>
</dbReference>
<feature type="transmembrane region" description="Helical" evidence="10">
    <location>
        <begin position="224"/>
        <end position="246"/>
    </location>
</feature>
<dbReference type="GO" id="GO:0004168">
    <property type="term" value="F:dolichol kinase activity"/>
    <property type="evidence" value="ECO:0007669"/>
    <property type="project" value="UniProtKB-EC"/>
</dbReference>
<gene>
    <name evidence="12" type="ORF">PPROV_000716700</name>
</gene>
<name>A0A830HND2_9CHLO</name>
<feature type="transmembrane region" description="Helical" evidence="10">
    <location>
        <begin position="354"/>
        <end position="372"/>
    </location>
</feature>
<evidence type="ECO:0000313" key="13">
    <source>
        <dbReference type="Proteomes" id="UP000660262"/>
    </source>
</evidence>
<organism evidence="12 13">
    <name type="scientific">Pycnococcus provasolii</name>
    <dbReference type="NCBI Taxonomy" id="41880"/>
    <lineage>
        <taxon>Eukaryota</taxon>
        <taxon>Viridiplantae</taxon>
        <taxon>Chlorophyta</taxon>
        <taxon>Pseudoscourfieldiophyceae</taxon>
        <taxon>Pseudoscourfieldiales</taxon>
        <taxon>Pycnococcaceae</taxon>
        <taxon>Pycnococcus</taxon>
    </lineage>
</organism>
<dbReference type="PANTHER" id="PTHR13205">
    <property type="entry name" value="TRANSMEMBRANE PROTEIN 15-RELATED"/>
    <property type="match status" value="1"/>
</dbReference>
<keyword evidence="5 10" id="KW-0812">Transmembrane</keyword>
<dbReference type="GO" id="GO:0043048">
    <property type="term" value="P:dolichyl monophosphate biosynthetic process"/>
    <property type="evidence" value="ECO:0007669"/>
    <property type="project" value="TreeGrafter"/>
</dbReference>
<comment type="similarity">
    <text evidence="2">Belongs to the polyprenol kinase family.</text>
</comment>
<evidence type="ECO:0000256" key="1">
    <source>
        <dbReference type="ARBA" id="ARBA00004477"/>
    </source>
</evidence>
<sequence length="444" mass="44865">MPAPITHASSHLLLGVCAFTSLLVVPHSSRLAYATTAALAALAAAQGAHARARCLAWRSGDPSGAVLGALAIPWLYASESDSLPFEIAVAMGIAQAIAIFKAPDASTTHVLAAGAAVVGVATCWSQRAAAAITVAVYVVWWAGGHAKGSFTMGEAMAVGQVGGMLVLKAADAATVPLPTACALPTLLPLASPAWCGRPLAAAAAVAVAAFLTLSHAALPLAHLVLSHAALTALWLAAIAAVAPLAFLLRSRKLFHVLAAGLFAPPLSLSARNDSTTIAYVAAASASMLSAFAAADVASRSFQHAIPSSLVSLFSRVTDDRDAGAVVWSHAALLAGICAPTWLTTSSSIPLSPASTWLLVSGAASLGVGDTLASAIGRRFGTIKIAANHPKTVEGTFAFLVGTSCMLFVCAPPPDFVMACKVVLCVMVSALLEATVVISPTTFPL</sequence>
<dbReference type="PANTHER" id="PTHR13205:SF15">
    <property type="entry name" value="DOLICHOL KINASE"/>
    <property type="match status" value="1"/>
</dbReference>
<evidence type="ECO:0000256" key="6">
    <source>
        <dbReference type="ARBA" id="ARBA00022777"/>
    </source>
</evidence>
<evidence type="ECO:0000256" key="8">
    <source>
        <dbReference type="ARBA" id="ARBA00022989"/>
    </source>
</evidence>
<keyword evidence="4" id="KW-0808">Transferase</keyword>
<evidence type="ECO:0000313" key="12">
    <source>
        <dbReference type="EMBL" id="GHP08428.1"/>
    </source>
</evidence>
<evidence type="ECO:0000256" key="4">
    <source>
        <dbReference type="ARBA" id="ARBA00022679"/>
    </source>
</evidence>
<reference evidence="12" key="1">
    <citation type="submission" date="2020-10" db="EMBL/GenBank/DDBJ databases">
        <title>Unveiling of a novel bifunctional photoreceptor, Dualchrome1, isolated from a cosmopolitan green alga.</title>
        <authorList>
            <person name="Suzuki S."/>
            <person name="Kawachi M."/>
        </authorList>
    </citation>
    <scope>NUCLEOTIDE SEQUENCE</scope>
    <source>
        <strain evidence="12">NIES 2893</strain>
    </source>
</reference>
<evidence type="ECO:0000256" key="11">
    <source>
        <dbReference type="SAM" id="SignalP"/>
    </source>
</evidence>
<feature type="transmembrane region" description="Helical" evidence="10">
    <location>
        <begin position="392"/>
        <end position="409"/>
    </location>
</feature>
<accession>A0A830HND2</accession>
<evidence type="ECO:0000256" key="5">
    <source>
        <dbReference type="ARBA" id="ARBA00022692"/>
    </source>
</evidence>
<keyword evidence="7" id="KW-0256">Endoplasmic reticulum</keyword>